<sequence length="83" mass="9020">MTFDNAIGLIVGGVVFIAGIAIFIHAGPFVRVMSTLNRRIYGESRAARQFFHPVLVRVIAAGWVVLGFLWIVMAILGRFASGS</sequence>
<comment type="caution">
    <text evidence="2">The sequence shown here is derived from an EMBL/GenBank/DDBJ whole genome shotgun (WGS) entry which is preliminary data.</text>
</comment>
<dbReference type="AlphaFoldDB" id="A0A916SIL4"/>
<evidence type="ECO:0000313" key="2">
    <source>
        <dbReference type="EMBL" id="GGB02075.1"/>
    </source>
</evidence>
<dbReference type="RefSeq" id="WP_188510099.1">
    <property type="nucleotide sequence ID" value="NZ_BMGB01000001.1"/>
</dbReference>
<reference evidence="2" key="2">
    <citation type="submission" date="2020-09" db="EMBL/GenBank/DDBJ databases">
        <authorList>
            <person name="Sun Q."/>
            <person name="Zhou Y."/>
        </authorList>
    </citation>
    <scope>NUCLEOTIDE SEQUENCE</scope>
    <source>
        <strain evidence="2">CGMCC 1.12813</strain>
    </source>
</reference>
<name>A0A916SIL4_9MICO</name>
<organism evidence="2 3">
    <name type="scientific">Conyzicola nivalis</name>
    <dbReference type="NCBI Taxonomy" id="1477021"/>
    <lineage>
        <taxon>Bacteria</taxon>
        <taxon>Bacillati</taxon>
        <taxon>Actinomycetota</taxon>
        <taxon>Actinomycetes</taxon>
        <taxon>Micrococcales</taxon>
        <taxon>Microbacteriaceae</taxon>
        <taxon>Conyzicola</taxon>
    </lineage>
</organism>
<dbReference type="EMBL" id="BMGB01000001">
    <property type="protein sequence ID" value="GGB02075.1"/>
    <property type="molecule type" value="Genomic_DNA"/>
</dbReference>
<feature type="transmembrane region" description="Helical" evidence="1">
    <location>
        <begin position="54"/>
        <end position="76"/>
    </location>
</feature>
<evidence type="ECO:0000313" key="3">
    <source>
        <dbReference type="Proteomes" id="UP000606922"/>
    </source>
</evidence>
<evidence type="ECO:0008006" key="4">
    <source>
        <dbReference type="Google" id="ProtNLM"/>
    </source>
</evidence>
<proteinExistence type="predicted"/>
<dbReference type="Proteomes" id="UP000606922">
    <property type="component" value="Unassembled WGS sequence"/>
</dbReference>
<feature type="transmembrane region" description="Helical" evidence="1">
    <location>
        <begin position="6"/>
        <end position="33"/>
    </location>
</feature>
<keyword evidence="1" id="KW-0812">Transmembrane</keyword>
<accession>A0A916SIL4</accession>
<keyword evidence="1" id="KW-0472">Membrane</keyword>
<keyword evidence="1" id="KW-1133">Transmembrane helix</keyword>
<gene>
    <name evidence="2" type="ORF">GCM10010979_15840</name>
</gene>
<protein>
    <recommendedName>
        <fullName evidence="4">Transmembrane protein</fullName>
    </recommendedName>
</protein>
<evidence type="ECO:0000256" key="1">
    <source>
        <dbReference type="SAM" id="Phobius"/>
    </source>
</evidence>
<keyword evidence="3" id="KW-1185">Reference proteome</keyword>
<reference evidence="2" key="1">
    <citation type="journal article" date="2014" name="Int. J. Syst. Evol. Microbiol.">
        <title>Complete genome sequence of Corynebacterium casei LMG S-19264T (=DSM 44701T), isolated from a smear-ripened cheese.</title>
        <authorList>
            <consortium name="US DOE Joint Genome Institute (JGI-PGF)"/>
            <person name="Walter F."/>
            <person name="Albersmeier A."/>
            <person name="Kalinowski J."/>
            <person name="Ruckert C."/>
        </authorList>
    </citation>
    <scope>NUCLEOTIDE SEQUENCE</scope>
    <source>
        <strain evidence="2">CGMCC 1.12813</strain>
    </source>
</reference>